<dbReference type="SUPFAM" id="SSF49503">
    <property type="entry name" value="Cupredoxins"/>
    <property type="match status" value="1"/>
</dbReference>
<evidence type="ECO:0000256" key="3">
    <source>
        <dbReference type="SAM" id="SignalP"/>
    </source>
</evidence>
<keyword evidence="2" id="KW-1133">Transmembrane helix</keyword>
<keyword evidence="5" id="KW-1185">Reference proteome</keyword>
<dbReference type="InterPro" id="IPR052953">
    <property type="entry name" value="Ser-rich/MCO-related"/>
</dbReference>
<evidence type="ECO:0000313" key="5">
    <source>
        <dbReference type="Proteomes" id="UP000799772"/>
    </source>
</evidence>
<keyword evidence="3" id="KW-0732">Signal</keyword>
<keyword evidence="2" id="KW-0472">Membrane</keyword>
<dbReference type="PANTHER" id="PTHR34883">
    <property type="entry name" value="SERINE-RICH PROTEIN, PUTATIVE-RELATED-RELATED"/>
    <property type="match status" value="1"/>
</dbReference>
<evidence type="ECO:0000256" key="2">
    <source>
        <dbReference type="SAM" id="Phobius"/>
    </source>
</evidence>
<accession>A0A9P4M7T8</accession>
<feature type="compositionally biased region" description="Polar residues" evidence="1">
    <location>
        <begin position="387"/>
        <end position="396"/>
    </location>
</feature>
<comment type="caution">
    <text evidence="4">The sequence shown here is derived from an EMBL/GenBank/DDBJ whole genome shotgun (WGS) entry which is preliminary data.</text>
</comment>
<feature type="region of interest" description="Disordered" evidence="1">
    <location>
        <begin position="26"/>
        <end position="58"/>
    </location>
</feature>
<feature type="transmembrane region" description="Helical" evidence="2">
    <location>
        <begin position="234"/>
        <end position="257"/>
    </location>
</feature>
<dbReference type="InterPro" id="IPR008972">
    <property type="entry name" value="Cupredoxin"/>
</dbReference>
<feature type="compositionally biased region" description="Low complexity" evidence="1">
    <location>
        <begin position="29"/>
        <end position="55"/>
    </location>
</feature>
<dbReference type="CDD" id="cd00920">
    <property type="entry name" value="Cupredoxin"/>
    <property type="match status" value="1"/>
</dbReference>
<feature type="region of interest" description="Disordered" evidence="1">
    <location>
        <begin position="358"/>
        <end position="421"/>
    </location>
</feature>
<sequence>MLFQLLPVAIGFLSLAVASPAPTTARAVTSESSDTSTITSSPSSSSASSQSSTSSKPQTWTVSVGKATNQFQPDVIQADVGDIVEFDFFPPNHSVARAEYKYPCIPYELTGRGKVGFFSGFMPVDAILSSPPTYSIRVNDSYPVFFYCTAPGSCTDWQMVGVINPNASVSLGVQKELAKDSDYMLQPGQDFPAEASSSIVSMGATATAESTTSNSATSTATPVPEGHSSISNGAIAGISIGGAAVVILGAALMYYVCARSRSHRHHQPLDPRYSAQPMPIAPGGGAPPEMISSGGVLYVPIANAPPNNMSNMSMRQSSVTVGSDIPPYQQPFQHPGVVKSPDIMAQEQGFGMGYNPMNTQTQRSSSPGGALDEYNAAFRSPVERPMSTETSNTRISGKSGRRSNIHEMFAPLPNQDPHSPQ</sequence>
<evidence type="ECO:0000256" key="1">
    <source>
        <dbReference type="SAM" id="MobiDB-lite"/>
    </source>
</evidence>
<name>A0A9P4M7T8_9PEZI</name>
<feature type="compositionally biased region" description="Polar residues" evidence="1">
    <location>
        <begin position="358"/>
        <end position="367"/>
    </location>
</feature>
<dbReference type="EMBL" id="ML978128">
    <property type="protein sequence ID" value="KAF2097647.1"/>
    <property type="molecule type" value="Genomic_DNA"/>
</dbReference>
<evidence type="ECO:0008006" key="6">
    <source>
        <dbReference type="Google" id="ProtNLM"/>
    </source>
</evidence>
<reference evidence="4" key="1">
    <citation type="journal article" date="2020" name="Stud. Mycol.">
        <title>101 Dothideomycetes genomes: a test case for predicting lifestyles and emergence of pathogens.</title>
        <authorList>
            <person name="Haridas S."/>
            <person name="Albert R."/>
            <person name="Binder M."/>
            <person name="Bloem J."/>
            <person name="Labutti K."/>
            <person name="Salamov A."/>
            <person name="Andreopoulos B."/>
            <person name="Baker S."/>
            <person name="Barry K."/>
            <person name="Bills G."/>
            <person name="Bluhm B."/>
            <person name="Cannon C."/>
            <person name="Castanera R."/>
            <person name="Culley D."/>
            <person name="Daum C."/>
            <person name="Ezra D."/>
            <person name="Gonzalez J."/>
            <person name="Henrissat B."/>
            <person name="Kuo A."/>
            <person name="Liang C."/>
            <person name="Lipzen A."/>
            <person name="Lutzoni F."/>
            <person name="Magnuson J."/>
            <person name="Mondo S."/>
            <person name="Nolan M."/>
            <person name="Ohm R."/>
            <person name="Pangilinan J."/>
            <person name="Park H.-J."/>
            <person name="Ramirez L."/>
            <person name="Alfaro M."/>
            <person name="Sun H."/>
            <person name="Tritt A."/>
            <person name="Yoshinaga Y."/>
            <person name="Zwiers L.-H."/>
            <person name="Turgeon B."/>
            <person name="Goodwin S."/>
            <person name="Spatafora J."/>
            <person name="Crous P."/>
            <person name="Grigoriev I."/>
        </authorList>
    </citation>
    <scope>NUCLEOTIDE SEQUENCE</scope>
    <source>
        <strain evidence="4">CBS 133067</strain>
    </source>
</reference>
<keyword evidence="2" id="KW-0812">Transmembrane</keyword>
<dbReference type="OrthoDB" id="2331100at2759"/>
<evidence type="ECO:0000313" key="4">
    <source>
        <dbReference type="EMBL" id="KAF2097647.1"/>
    </source>
</evidence>
<dbReference type="Gene3D" id="2.60.40.420">
    <property type="entry name" value="Cupredoxins - blue copper proteins"/>
    <property type="match status" value="1"/>
</dbReference>
<feature type="region of interest" description="Disordered" evidence="1">
    <location>
        <begin position="204"/>
        <end position="226"/>
    </location>
</feature>
<feature type="signal peptide" evidence="3">
    <location>
        <begin position="1"/>
        <end position="18"/>
    </location>
</feature>
<gene>
    <name evidence="4" type="ORF">NA57DRAFT_77899</name>
</gene>
<proteinExistence type="predicted"/>
<dbReference type="AlphaFoldDB" id="A0A9P4M7T8"/>
<protein>
    <recommendedName>
        <fullName evidence="6">Extracellular serine-rich protein</fullName>
    </recommendedName>
</protein>
<feature type="chain" id="PRO_5040169947" description="Extracellular serine-rich protein" evidence="3">
    <location>
        <begin position="19"/>
        <end position="421"/>
    </location>
</feature>
<dbReference type="Proteomes" id="UP000799772">
    <property type="component" value="Unassembled WGS sequence"/>
</dbReference>
<feature type="compositionally biased region" description="Low complexity" evidence="1">
    <location>
        <begin position="204"/>
        <end position="221"/>
    </location>
</feature>
<organism evidence="4 5">
    <name type="scientific">Rhizodiscina lignyota</name>
    <dbReference type="NCBI Taxonomy" id="1504668"/>
    <lineage>
        <taxon>Eukaryota</taxon>
        <taxon>Fungi</taxon>
        <taxon>Dikarya</taxon>
        <taxon>Ascomycota</taxon>
        <taxon>Pezizomycotina</taxon>
        <taxon>Dothideomycetes</taxon>
        <taxon>Pleosporomycetidae</taxon>
        <taxon>Aulographales</taxon>
        <taxon>Rhizodiscinaceae</taxon>
        <taxon>Rhizodiscina</taxon>
    </lineage>
</organism>
<dbReference type="PANTHER" id="PTHR34883:SF19">
    <property type="entry name" value="EXTRACELLULAR SERINE-RICH PROTEIN"/>
    <property type="match status" value="1"/>
</dbReference>